<feature type="compositionally biased region" description="Basic and acidic residues" evidence="1">
    <location>
        <begin position="43"/>
        <end position="55"/>
    </location>
</feature>
<organism evidence="2 3">
    <name type="scientific">Obba rivulosa</name>
    <dbReference type="NCBI Taxonomy" id="1052685"/>
    <lineage>
        <taxon>Eukaryota</taxon>
        <taxon>Fungi</taxon>
        <taxon>Dikarya</taxon>
        <taxon>Basidiomycota</taxon>
        <taxon>Agaricomycotina</taxon>
        <taxon>Agaricomycetes</taxon>
        <taxon>Polyporales</taxon>
        <taxon>Gelatoporiaceae</taxon>
        <taxon>Obba</taxon>
    </lineage>
</organism>
<evidence type="ECO:0000256" key="1">
    <source>
        <dbReference type="SAM" id="MobiDB-lite"/>
    </source>
</evidence>
<evidence type="ECO:0000313" key="2">
    <source>
        <dbReference type="EMBL" id="OCH92171.1"/>
    </source>
</evidence>
<feature type="compositionally biased region" description="Basic residues" evidence="1">
    <location>
        <begin position="198"/>
        <end position="207"/>
    </location>
</feature>
<gene>
    <name evidence="2" type="ORF">OBBRIDRAFT_833641</name>
</gene>
<sequence>MDEDDIDVEALQAQVDMSMAFTENLVASWMKSSHAKLPSSKKRGNEEKELEEYMRRPPRLGVGAAPSESMSTFGRDTARLKGKLTSASKKRAREEEQLAAKAPSDDEEESRAGAIRKKHKIDPFAGPSKNKNKKGKLTTDTLLKPLQVPARVLPPTSTPARRNGAAVNNPDEPETGAGVQSSPTAASLPADVSTPPSSKKKKKHKKNVGADVTEEAVLAPHAAGHEDEETNAPREGQSERSPKTECIPSPPKREATPPPAKAATHVTNPLPKPNTAKLAIPLLNLAGPPPEPNSPESPQKKRRRKKKKKTVMSTDATGNSD</sequence>
<dbReference type="Proteomes" id="UP000250043">
    <property type="component" value="Unassembled WGS sequence"/>
</dbReference>
<feature type="compositionally biased region" description="Basic residues" evidence="1">
    <location>
        <begin position="300"/>
        <end position="310"/>
    </location>
</feature>
<dbReference type="EMBL" id="KV722373">
    <property type="protein sequence ID" value="OCH92171.1"/>
    <property type="molecule type" value="Genomic_DNA"/>
</dbReference>
<evidence type="ECO:0000313" key="3">
    <source>
        <dbReference type="Proteomes" id="UP000250043"/>
    </source>
</evidence>
<feature type="compositionally biased region" description="Polar residues" evidence="1">
    <location>
        <begin position="311"/>
        <end position="321"/>
    </location>
</feature>
<keyword evidence="3" id="KW-1185">Reference proteome</keyword>
<dbReference type="AlphaFoldDB" id="A0A8E2DMH5"/>
<accession>A0A8E2DMH5</accession>
<reference evidence="2 3" key="1">
    <citation type="submission" date="2016-07" db="EMBL/GenBank/DDBJ databases">
        <title>Draft genome of the white-rot fungus Obba rivulosa 3A-2.</title>
        <authorList>
            <consortium name="DOE Joint Genome Institute"/>
            <person name="Miettinen O."/>
            <person name="Riley R."/>
            <person name="Acob R."/>
            <person name="Barry K."/>
            <person name="Cullen D."/>
            <person name="De Vries R."/>
            <person name="Hainaut M."/>
            <person name="Hatakka A."/>
            <person name="Henrissat B."/>
            <person name="Hilden K."/>
            <person name="Kuo R."/>
            <person name="Labutti K."/>
            <person name="Lipzen A."/>
            <person name="Makela M.R."/>
            <person name="Sandor L."/>
            <person name="Spatafora J.W."/>
            <person name="Grigoriev I.V."/>
            <person name="Hibbett D.S."/>
        </authorList>
    </citation>
    <scope>NUCLEOTIDE SEQUENCE [LARGE SCALE GENOMIC DNA]</scope>
    <source>
        <strain evidence="2 3">3A-2</strain>
    </source>
</reference>
<feature type="region of interest" description="Disordered" evidence="1">
    <location>
        <begin position="31"/>
        <end position="321"/>
    </location>
</feature>
<protein>
    <submittedName>
        <fullName evidence="2">Uncharacterized protein</fullName>
    </submittedName>
</protein>
<proteinExistence type="predicted"/>
<name>A0A8E2DMH5_9APHY</name>
<dbReference type="OrthoDB" id="3438340at2759"/>